<evidence type="ECO:0000313" key="2">
    <source>
        <dbReference type="EMBL" id="KAB0651499.1"/>
    </source>
</evidence>
<comment type="caution">
    <text evidence="2">The sequence shown here is derived from an EMBL/GenBank/DDBJ whole genome shotgun (WGS) entry which is preliminary data.</text>
</comment>
<dbReference type="AlphaFoldDB" id="A0A6L3NBS7"/>
<feature type="region of interest" description="Disordered" evidence="1">
    <location>
        <begin position="49"/>
        <end position="70"/>
    </location>
</feature>
<reference evidence="2 3" key="1">
    <citation type="submission" date="2019-09" db="EMBL/GenBank/DDBJ databases">
        <title>Draft genome sequences of 48 bacterial type strains from the CCUG.</title>
        <authorList>
            <person name="Tunovic T."/>
            <person name="Pineiro-Iglesias B."/>
            <person name="Unosson C."/>
            <person name="Inganas E."/>
            <person name="Ohlen M."/>
            <person name="Cardew S."/>
            <person name="Jensie-Markopoulos S."/>
            <person name="Salva-Serra F."/>
            <person name="Jaen-Luchoro D."/>
            <person name="Karlsson R."/>
            <person name="Svensson-Stadler L."/>
            <person name="Chun J."/>
            <person name="Moore E."/>
        </authorList>
    </citation>
    <scope>NUCLEOTIDE SEQUENCE [LARGE SCALE GENOMIC DNA]</scope>
    <source>
        <strain evidence="2 3">CCUG 65687</strain>
    </source>
</reference>
<accession>A0A6L3NBS7</accession>
<protein>
    <submittedName>
        <fullName evidence="2">Uncharacterized protein</fullName>
    </submittedName>
</protein>
<dbReference type="Proteomes" id="UP000473571">
    <property type="component" value="Unassembled WGS sequence"/>
</dbReference>
<gene>
    <name evidence="2" type="ORF">F7R13_27520</name>
</gene>
<name>A0A6L3NBS7_9BURK</name>
<evidence type="ECO:0000313" key="3">
    <source>
        <dbReference type="Proteomes" id="UP000473571"/>
    </source>
</evidence>
<feature type="compositionally biased region" description="Low complexity" evidence="1">
    <location>
        <begin position="49"/>
        <end position="58"/>
    </location>
</feature>
<sequence>MVCVGAGGIDAASLGFGSQTKHPALRQSPLPVEQHCAAACWRARQRGASGRSACGGCRVSAPRASGLPSL</sequence>
<evidence type="ECO:0000256" key="1">
    <source>
        <dbReference type="SAM" id="MobiDB-lite"/>
    </source>
</evidence>
<dbReference type="EMBL" id="VZOL01000610">
    <property type="protein sequence ID" value="KAB0651499.1"/>
    <property type="molecule type" value="Genomic_DNA"/>
</dbReference>
<proteinExistence type="predicted"/>
<organism evidence="2 3">
    <name type="scientific">Burkholderia territorii</name>
    <dbReference type="NCBI Taxonomy" id="1503055"/>
    <lineage>
        <taxon>Bacteria</taxon>
        <taxon>Pseudomonadati</taxon>
        <taxon>Pseudomonadota</taxon>
        <taxon>Betaproteobacteria</taxon>
        <taxon>Burkholderiales</taxon>
        <taxon>Burkholderiaceae</taxon>
        <taxon>Burkholderia</taxon>
        <taxon>Burkholderia cepacia complex</taxon>
    </lineage>
</organism>